<dbReference type="InterPro" id="IPR006665">
    <property type="entry name" value="OmpA-like"/>
</dbReference>
<keyword evidence="2 4" id="KW-0472">Membrane</keyword>
<evidence type="ECO:0000256" key="1">
    <source>
        <dbReference type="ARBA" id="ARBA00004442"/>
    </source>
</evidence>
<organism evidence="6 7">
    <name type="scientific">Portibacter lacus</name>
    <dbReference type="NCBI Taxonomy" id="1099794"/>
    <lineage>
        <taxon>Bacteria</taxon>
        <taxon>Pseudomonadati</taxon>
        <taxon>Bacteroidota</taxon>
        <taxon>Saprospiria</taxon>
        <taxon>Saprospirales</taxon>
        <taxon>Haliscomenobacteraceae</taxon>
        <taxon>Portibacter</taxon>
    </lineage>
</organism>
<evidence type="ECO:0000256" key="4">
    <source>
        <dbReference type="PROSITE-ProRule" id="PRU00473"/>
    </source>
</evidence>
<dbReference type="PROSITE" id="PS51123">
    <property type="entry name" value="OMPA_2"/>
    <property type="match status" value="1"/>
</dbReference>
<dbReference type="EMBL" id="BSOH01000023">
    <property type="protein sequence ID" value="GLR18923.1"/>
    <property type="molecule type" value="Genomic_DNA"/>
</dbReference>
<evidence type="ECO:0000313" key="7">
    <source>
        <dbReference type="Proteomes" id="UP001156666"/>
    </source>
</evidence>
<dbReference type="AlphaFoldDB" id="A0AA37SQN3"/>
<reference evidence="6" key="1">
    <citation type="journal article" date="2014" name="Int. J. Syst. Evol. Microbiol.">
        <title>Complete genome sequence of Corynebacterium casei LMG S-19264T (=DSM 44701T), isolated from a smear-ripened cheese.</title>
        <authorList>
            <consortium name="US DOE Joint Genome Institute (JGI-PGF)"/>
            <person name="Walter F."/>
            <person name="Albersmeier A."/>
            <person name="Kalinowski J."/>
            <person name="Ruckert C."/>
        </authorList>
    </citation>
    <scope>NUCLEOTIDE SEQUENCE</scope>
    <source>
        <strain evidence="6">NBRC 108769</strain>
    </source>
</reference>
<comment type="caution">
    <text evidence="6">The sequence shown here is derived from an EMBL/GenBank/DDBJ whole genome shotgun (WGS) entry which is preliminary data.</text>
</comment>
<evidence type="ECO:0000259" key="5">
    <source>
        <dbReference type="PROSITE" id="PS51123"/>
    </source>
</evidence>
<evidence type="ECO:0000256" key="3">
    <source>
        <dbReference type="ARBA" id="ARBA00023237"/>
    </source>
</evidence>
<dbReference type="InterPro" id="IPR036737">
    <property type="entry name" value="OmpA-like_sf"/>
</dbReference>
<dbReference type="InterPro" id="IPR011659">
    <property type="entry name" value="WD40"/>
</dbReference>
<dbReference type="PANTHER" id="PTHR30329:SF21">
    <property type="entry name" value="LIPOPROTEIN YIAD-RELATED"/>
    <property type="match status" value="1"/>
</dbReference>
<dbReference type="Pfam" id="PF00691">
    <property type="entry name" value="OmpA"/>
    <property type="match status" value="1"/>
</dbReference>
<dbReference type="Gene3D" id="3.30.1330.60">
    <property type="entry name" value="OmpA-like domain"/>
    <property type="match status" value="1"/>
</dbReference>
<proteinExistence type="predicted"/>
<dbReference type="SUPFAM" id="SSF103088">
    <property type="entry name" value="OmpA-like"/>
    <property type="match status" value="1"/>
</dbReference>
<keyword evidence="3" id="KW-0998">Cell outer membrane</keyword>
<gene>
    <name evidence="6" type="ORF">GCM10007940_35390</name>
</gene>
<dbReference type="Gene3D" id="2.120.10.30">
    <property type="entry name" value="TolB, C-terminal domain"/>
    <property type="match status" value="1"/>
</dbReference>
<reference evidence="6" key="2">
    <citation type="submission" date="2023-01" db="EMBL/GenBank/DDBJ databases">
        <title>Draft genome sequence of Portibacter lacus strain NBRC 108769.</title>
        <authorList>
            <person name="Sun Q."/>
            <person name="Mori K."/>
        </authorList>
    </citation>
    <scope>NUCLEOTIDE SEQUENCE</scope>
    <source>
        <strain evidence="6">NBRC 108769</strain>
    </source>
</reference>
<evidence type="ECO:0000313" key="6">
    <source>
        <dbReference type="EMBL" id="GLR18923.1"/>
    </source>
</evidence>
<dbReference type="Pfam" id="PF07676">
    <property type="entry name" value="PD40"/>
    <property type="match status" value="2"/>
</dbReference>
<dbReference type="PRINTS" id="PR01021">
    <property type="entry name" value="OMPADOMAIN"/>
</dbReference>
<dbReference type="PANTHER" id="PTHR30329">
    <property type="entry name" value="STATOR ELEMENT OF FLAGELLAR MOTOR COMPLEX"/>
    <property type="match status" value="1"/>
</dbReference>
<dbReference type="SUPFAM" id="SSF82171">
    <property type="entry name" value="DPP6 N-terminal domain-like"/>
    <property type="match status" value="1"/>
</dbReference>
<comment type="subcellular location">
    <subcellularLocation>
        <location evidence="1">Cell outer membrane</location>
    </subcellularLocation>
</comment>
<evidence type="ECO:0000256" key="2">
    <source>
        <dbReference type="ARBA" id="ARBA00023136"/>
    </source>
</evidence>
<dbReference type="Proteomes" id="UP001156666">
    <property type="component" value="Unassembled WGS sequence"/>
</dbReference>
<dbReference type="GO" id="GO:0009279">
    <property type="term" value="C:cell outer membrane"/>
    <property type="evidence" value="ECO:0007669"/>
    <property type="project" value="UniProtKB-SubCell"/>
</dbReference>
<feature type="domain" description="OmpA-like" evidence="5">
    <location>
        <begin position="433"/>
        <end position="549"/>
    </location>
</feature>
<dbReference type="InterPro" id="IPR050330">
    <property type="entry name" value="Bact_OuterMem_StrucFunc"/>
</dbReference>
<keyword evidence="7" id="KW-1185">Reference proteome</keyword>
<dbReference type="InterPro" id="IPR006664">
    <property type="entry name" value="OMP_bac"/>
</dbReference>
<sequence>MKIFLTVLFIGMFIPLFAQKQLEKLNTSVNTPKYDEVGPVLSVDNTRLYFTRTGDPDFVNVISRKKIEKTTLKSRLQRIFSQISGDEVEDPESSTFNQDIYYARLYENEFRGVIHPGYPLNNAYPNSVLANFELNNALVVLNKFDEDGGIEKGFSSVEILENGGFGFPVPMEVFDFNNLGNDVSMTMSPDAEQLFIAMERPDSKGESDIYISIRVKPNVWSRPEPVNSPINTIFRETAPFLSKDKKRLYFASNRPGSQGGMDIYVSDRLDYTYRNWSEPRLLPVPINTEFDESQPYLDATEDYIYFSSKRDGSSDIFRYHLTAPKDLEKPLTISITIIDAETNEPVRGEIYWGKAHVMGFDGFFRTYNGKYEVTLTENELIKFKVIKRGYIGDEVVIDPFELVSDEVTKYNLNLYVRRAEMDPGKVVELPYPFGKKRKITLRNIYFERSEAEVLPESFVELGKLVQVLKDVPSLYIRVEGHSDNVGDKQLLVELSENRAKAIKNYLVQKGIKAVRIETVGFGDQFPLNENATENERQRNRRVEIQVIAE</sequence>
<protein>
    <recommendedName>
        <fullName evidence="5">OmpA-like domain-containing protein</fullName>
    </recommendedName>
</protein>
<dbReference type="CDD" id="cd07185">
    <property type="entry name" value="OmpA_C-like"/>
    <property type="match status" value="1"/>
</dbReference>
<accession>A0AA37SQN3</accession>
<dbReference type="RefSeq" id="WP_235292868.1">
    <property type="nucleotide sequence ID" value="NZ_BSOH01000023.1"/>
</dbReference>
<name>A0AA37SQN3_9BACT</name>
<dbReference type="InterPro" id="IPR011042">
    <property type="entry name" value="6-blade_b-propeller_TolB-like"/>
</dbReference>